<dbReference type="Pfam" id="PF26550">
    <property type="entry name" value="Tricorn_2nd"/>
    <property type="match status" value="1"/>
</dbReference>
<feature type="site" description="Transition state stabilizer; via amide nitrogen" evidence="9">
    <location>
        <position position="1015"/>
    </location>
</feature>
<dbReference type="GO" id="GO:0008236">
    <property type="term" value="F:serine-type peptidase activity"/>
    <property type="evidence" value="ECO:0007669"/>
    <property type="project" value="UniProtKB-UniRule"/>
</dbReference>
<feature type="region of interest" description="Disordered" evidence="10">
    <location>
        <begin position="541"/>
        <end position="601"/>
    </location>
</feature>
<dbReference type="PIRSF" id="PIRSF036421">
    <property type="entry name" value="Tricorn_protease"/>
    <property type="match status" value="1"/>
</dbReference>
<sequence>MVSSKVFRCAASLLVLCIPGLLPLHASENEPVHGGYYVDPAVHGDTLIFTSEGDLWSVNVHGGAAHRLTSSPGMERMASISPDGLTVAFSAQYEGPDEVYTIPIAGGMPQRKTWDGGAVPVGWKPDGRLVISTNRYSTLPDPGLVLVGSHGERERVPLATGSEAAYSEDGKTLFFTRFEKQWSNTKRYKGGWAQSLWRFDGEGEAVAMTADWVGTSHNPMFWNGRVYFLSDRDGVMNVWSVDQEGHDPKQESHQHGFDIEAASVSDGNMVYACGADLWSLDLKTGHEAVIPITLTSDFDQMREHWVKKPVSYLTDVHIAPDGSSAVFTARGEVFTLPVRSGRIVKVAGDSATRYRGARFLPDGKSVVALSTESGETEFWKYPANGEGKPEQWTHDAKVLRWEGVPSPDGRWLAHHDKDDQLWVYDTKTKQSKRIAQSTTGGFSDLSWSPDSRWLAYVETAENQFSQTKVLNVESGAIATLTSDRYNSVNPIWSSDGKWLYFLSDRMLKTTVMSPWGSRMPQPHFDRPVKIYELALTPGLRSPFLPPDELHPETPEKEEKEKQEKEKEKKAADKTKDKVEDKAKKDDAGEKADAEKADAEKKKVPEVKIDFTDIQARLIEVPVPAGNYEGLQATEKRLCWLNSNDEADPKRSLQCLDIANKGDDVDTVMTDVKGYEVSLDRKKILLHKHDDFYIVDSDVKASGLGDPKVLGKAKIDLSHWSFSTTPRAEFRGIFLDAWRLERDYFYDRHMHGVDWTAMRDRYLPLVDRVSDRDELNEVIAQMVSELSALHTFVYGGDERKPSDEIGLAALGAELRRDEKAGGYVVEHVYLHDPDLPNLAPPLARPDSMVREGEVIVSLDGTDLLNVPDERELLRGKADTQVMLQVKSKTGEMRNVLVKPIKSGDENNLRYAEWEYSRRLKVESDSGGKIGYVHLRAMGPDDINQWAREYYPIFDRQGLIIDVRHNGGGNIDSWLLSTLLRKAWFYWQPRVGNPSWNMQDAFRGHIVVLCDQETASDGEAFTEGFKRFEMGKVIGTRTWGGEIWLSGSNIQADGGVATAAETGVYGPEGKWLIEGHGVEPDITVDNLPHATFTGGDAQLQSAIELLKQQIQADPRPVPKAPPYPDKSFKY</sequence>
<dbReference type="SUPFAM" id="SSF52096">
    <property type="entry name" value="ClpP/crotonase"/>
    <property type="match status" value="1"/>
</dbReference>
<evidence type="ECO:0000256" key="11">
    <source>
        <dbReference type="SAM" id="SignalP"/>
    </source>
</evidence>
<dbReference type="Pfam" id="PF26549">
    <property type="entry name" value="Tricorn_N"/>
    <property type="match status" value="1"/>
</dbReference>
<dbReference type="InterPro" id="IPR036034">
    <property type="entry name" value="PDZ_sf"/>
</dbReference>
<name>A0A7W7ZSN0_9BACT</name>
<protein>
    <recommendedName>
        <fullName evidence="7">Tricorn protease homolog</fullName>
        <ecNumber evidence="7">3.4.21.-</ecNumber>
    </recommendedName>
</protein>
<evidence type="ECO:0000256" key="2">
    <source>
        <dbReference type="ARBA" id="ARBA00008524"/>
    </source>
</evidence>
<keyword evidence="11" id="KW-0732">Signal</keyword>
<keyword evidence="5 7" id="KW-0378">Hydrolase</keyword>
<dbReference type="GO" id="GO:0005737">
    <property type="term" value="C:cytoplasm"/>
    <property type="evidence" value="ECO:0007669"/>
    <property type="project" value="UniProtKB-SubCell"/>
</dbReference>
<evidence type="ECO:0000256" key="9">
    <source>
        <dbReference type="PIRSR" id="PIRSR036421-3"/>
    </source>
</evidence>
<dbReference type="SMART" id="SM00245">
    <property type="entry name" value="TSPc"/>
    <property type="match status" value="1"/>
</dbReference>
<evidence type="ECO:0000313" key="13">
    <source>
        <dbReference type="EMBL" id="MBB5064511.1"/>
    </source>
</evidence>
<dbReference type="SUPFAM" id="SSF69304">
    <property type="entry name" value="Tricorn protease N-terminal domain"/>
    <property type="match status" value="1"/>
</dbReference>
<feature type="chain" id="PRO_5031390834" description="Tricorn protease homolog" evidence="11">
    <location>
        <begin position="27"/>
        <end position="1128"/>
    </location>
</feature>
<dbReference type="GO" id="GO:0006508">
    <property type="term" value="P:proteolysis"/>
    <property type="evidence" value="ECO:0007669"/>
    <property type="project" value="UniProtKB-UniRule"/>
</dbReference>
<dbReference type="EMBL" id="JACHIO010000011">
    <property type="protein sequence ID" value="MBB5064511.1"/>
    <property type="molecule type" value="Genomic_DNA"/>
</dbReference>
<dbReference type="Pfam" id="PF03572">
    <property type="entry name" value="Peptidase_S41"/>
    <property type="match status" value="1"/>
</dbReference>
<evidence type="ECO:0000256" key="10">
    <source>
        <dbReference type="SAM" id="MobiDB-lite"/>
    </source>
</evidence>
<feature type="compositionally biased region" description="Pro residues" evidence="10">
    <location>
        <begin position="1113"/>
        <end position="1122"/>
    </location>
</feature>
<evidence type="ECO:0000256" key="1">
    <source>
        <dbReference type="ARBA" id="ARBA00004496"/>
    </source>
</evidence>
<dbReference type="InterPro" id="IPR012393">
    <property type="entry name" value="Tricorn_protease"/>
</dbReference>
<feature type="domain" description="Tail specific protease" evidence="12">
    <location>
        <begin position="891"/>
        <end position="1083"/>
    </location>
</feature>
<accession>A0A7W7ZSN0</accession>
<organism evidence="13 14">
    <name type="scientific">Granulicella mallensis</name>
    <dbReference type="NCBI Taxonomy" id="940614"/>
    <lineage>
        <taxon>Bacteria</taxon>
        <taxon>Pseudomonadati</taxon>
        <taxon>Acidobacteriota</taxon>
        <taxon>Terriglobia</taxon>
        <taxon>Terriglobales</taxon>
        <taxon>Acidobacteriaceae</taxon>
        <taxon>Granulicella</taxon>
    </lineage>
</organism>
<dbReference type="AlphaFoldDB" id="A0A7W7ZSN0"/>
<dbReference type="EC" id="3.4.21.-" evidence="7"/>
<keyword evidence="3 7" id="KW-0963">Cytoplasm</keyword>
<dbReference type="Gene3D" id="3.90.226.10">
    <property type="entry name" value="2-enoyl-CoA Hydratase, Chain A, domain 1"/>
    <property type="match status" value="1"/>
</dbReference>
<dbReference type="Gene3D" id="2.130.10.10">
    <property type="entry name" value="YVTN repeat-like/Quinoprotein amine dehydrogenase"/>
    <property type="match status" value="1"/>
</dbReference>
<comment type="function">
    <text evidence="7">Degrades oligopeptides.</text>
</comment>
<dbReference type="Gene3D" id="2.30.42.10">
    <property type="match status" value="1"/>
</dbReference>
<comment type="similarity">
    <text evidence="2 7">Belongs to the peptidase S41B family.</text>
</comment>
<dbReference type="PANTHER" id="PTHR43253:SF1">
    <property type="entry name" value="TRICORN PROTEASE HOMOLOG 2-RELATED"/>
    <property type="match status" value="1"/>
</dbReference>
<dbReference type="Pfam" id="PF14684">
    <property type="entry name" value="Tricorn_C1"/>
    <property type="match status" value="1"/>
</dbReference>
<proteinExistence type="inferred from homology"/>
<feature type="compositionally biased region" description="Basic and acidic residues" evidence="10">
    <location>
        <begin position="547"/>
        <end position="601"/>
    </location>
</feature>
<reference evidence="13 14" key="1">
    <citation type="submission" date="2020-08" db="EMBL/GenBank/DDBJ databases">
        <title>Genomic Encyclopedia of Type Strains, Phase IV (KMG-V): Genome sequencing to study the core and pangenomes of soil and plant-associated prokaryotes.</title>
        <authorList>
            <person name="Whitman W."/>
        </authorList>
    </citation>
    <scope>NUCLEOTIDE SEQUENCE [LARGE SCALE GENOMIC DNA]</scope>
    <source>
        <strain evidence="13 14">X5P3</strain>
    </source>
</reference>
<evidence type="ECO:0000256" key="8">
    <source>
        <dbReference type="PIRSR" id="PIRSR036421-1"/>
    </source>
</evidence>
<dbReference type="Proteomes" id="UP000584867">
    <property type="component" value="Unassembled WGS sequence"/>
</dbReference>
<evidence type="ECO:0000259" key="12">
    <source>
        <dbReference type="SMART" id="SM00245"/>
    </source>
</evidence>
<evidence type="ECO:0000313" key="14">
    <source>
        <dbReference type="Proteomes" id="UP000584867"/>
    </source>
</evidence>
<dbReference type="Pfam" id="PF14685">
    <property type="entry name" value="PDZ_Tricorn"/>
    <property type="match status" value="1"/>
</dbReference>
<dbReference type="InterPro" id="IPR005151">
    <property type="entry name" value="Tail-specific_protease"/>
</dbReference>
<comment type="subcellular location">
    <subcellularLocation>
        <location evidence="1 7">Cytoplasm</location>
    </subcellularLocation>
</comment>
<dbReference type="InterPro" id="IPR029414">
    <property type="entry name" value="Tricorn_PDZ"/>
</dbReference>
<feature type="region of interest" description="Disordered" evidence="10">
    <location>
        <begin position="1108"/>
        <end position="1128"/>
    </location>
</feature>
<dbReference type="InterPro" id="IPR028204">
    <property type="entry name" value="Tricorn_C1"/>
</dbReference>
<dbReference type="InterPro" id="IPR015943">
    <property type="entry name" value="WD40/YVTN_repeat-like_dom_sf"/>
</dbReference>
<feature type="active site" description="Charge relay system" evidence="8">
    <location>
        <position position="789"/>
    </location>
</feature>
<evidence type="ECO:0000256" key="6">
    <source>
        <dbReference type="ARBA" id="ARBA00022825"/>
    </source>
</evidence>
<keyword evidence="4 7" id="KW-0645">Protease</keyword>
<evidence type="ECO:0000256" key="4">
    <source>
        <dbReference type="ARBA" id="ARBA00022670"/>
    </source>
</evidence>
<evidence type="ECO:0000256" key="3">
    <source>
        <dbReference type="ARBA" id="ARBA00022490"/>
    </source>
</evidence>
<dbReference type="RefSeq" id="WP_184256467.1">
    <property type="nucleotide sequence ID" value="NZ_JACHIO010000011.1"/>
</dbReference>
<dbReference type="InterPro" id="IPR029045">
    <property type="entry name" value="ClpP/crotonase-like_dom_sf"/>
</dbReference>
<dbReference type="SUPFAM" id="SSF82171">
    <property type="entry name" value="DPP6 N-terminal domain-like"/>
    <property type="match status" value="1"/>
</dbReference>
<keyword evidence="6 7" id="KW-0720">Serine protease</keyword>
<gene>
    <name evidence="13" type="ORF">HDF15_002869</name>
</gene>
<feature type="active site" description="Nucleophile" evidence="8">
    <location>
        <position position="1014"/>
    </location>
</feature>
<dbReference type="PANTHER" id="PTHR43253">
    <property type="entry name" value="TRICORN PROTEASE HOMOLOG 2-RELATED"/>
    <property type="match status" value="1"/>
</dbReference>
<evidence type="ECO:0000256" key="7">
    <source>
        <dbReference type="PIRNR" id="PIRNR036421"/>
    </source>
</evidence>
<comment type="caution">
    <text evidence="13">The sequence shown here is derived from an EMBL/GenBank/DDBJ whole genome shotgun (WGS) entry which is preliminary data.</text>
</comment>
<evidence type="ECO:0000256" key="5">
    <source>
        <dbReference type="ARBA" id="ARBA00022801"/>
    </source>
</evidence>
<dbReference type="Gene3D" id="3.30.750.44">
    <property type="match status" value="1"/>
</dbReference>
<dbReference type="CDD" id="cd07562">
    <property type="entry name" value="Peptidase_S41_TRI"/>
    <property type="match status" value="1"/>
</dbReference>
<feature type="signal peptide" evidence="11">
    <location>
        <begin position="1"/>
        <end position="26"/>
    </location>
</feature>
<dbReference type="SUPFAM" id="SSF50156">
    <property type="entry name" value="PDZ domain-like"/>
    <property type="match status" value="1"/>
</dbReference>
<feature type="active site" description="Charge relay system" evidence="8">
    <location>
        <position position="1072"/>
    </location>
</feature>
<dbReference type="Gene3D" id="2.120.10.60">
    <property type="entry name" value="Tricorn protease N-terminal domain"/>
    <property type="match status" value="1"/>
</dbReference>